<evidence type="ECO:0000313" key="3">
    <source>
        <dbReference type="EMBL" id="MBL3689082.1"/>
    </source>
</evidence>
<keyword evidence="4" id="KW-1185">Reference proteome</keyword>
<proteinExistence type="predicted"/>
<name>A0ABS1SLM2_9MICO</name>
<feature type="region of interest" description="Disordered" evidence="1">
    <location>
        <begin position="1"/>
        <end position="23"/>
    </location>
</feature>
<dbReference type="Proteomes" id="UP001646141">
    <property type="component" value="Unassembled WGS sequence"/>
</dbReference>
<comment type="caution">
    <text evidence="3">The sequence shown here is derived from an EMBL/GenBank/DDBJ whole genome shotgun (WGS) entry which is preliminary data.</text>
</comment>
<dbReference type="Gene3D" id="3.90.1150.200">
    <property type="match status" value="1"/>
</dbReference>
<reference evidence="3 4" key="1">
    <citation type="submission" date="2018-09" db="EMBL/GenBank/DDBJ databases">
        <title>Comparative genomics of Leucobacter spp.</title>
        <authorList>
            <person name="Reis A.C."/>
            <person name="Kolvenbach B.A."/>
            <person name="Corvini P.F.X."/>
            <person name="Nunes O.C."/>
        </authorList>
    </citation>
    <scope>NUCLEOTIDE SEQUENCE [LARGE SCALE GENOMIC DNA]</scope>
    <source>
        <strain evidence="3 4">L-1</strain>
    </source>
</reference>
<dbReference type="SUPFAM" id="SSF159888">
    <property type="entry name" value="YdhG-like"/>
    <property type="match status" value="1"/>
</dbReference>
<evidence type="ECO:0000259" key="2">
    <source>
        <dbReference type="Pfam" id="PF08818"/>
    </source>
</evidence>
<sequence>MCAISSRMRTPAARNIQRTQPPRPTLLQGLGGEVLATQWQTACMSTEVTDYIAELPEPERARIAGLYARVRELVPDADEGRSYNMPALLYRGKGLFSAMLTKHHIGVYPYGSLGELAEEVTAAGLGSTKGSIHLRAGETLPDELLARFVARRVAQIEAAAAR</sequence>
<accession>A0ABS1SLM2</accession>
<dbReference type="Pfam" id="PF08818">
    <property type="entry name" value="DUF1801"/>
    <property type="match status" value="1"/>
</dbReference>
<evidence type="ECO:0000256" key="1">
    <source>
        <dbReference type="SAM" id="MobiDB-lite"/>
    </source>
</evidence>
<protein>
    <submittedName>
        <fullName evidence="3">DUF1801 domain-containing protein</fullName>
    </submittedName>
</protein>
<dbReference type="InterPro" id="IPR014922">
    <property type="entry name" value="YdhG-like"/>
</dbReference>
<evidence type="ECO:0000313" key="4">
    <source>
        <dbReference type="Proteomes" id="UP001646141"/>
    </source>
</evidence>
<organism evidence="3 4">
    <name type="scientific">Leucobacter chromiireducens subsp. chromiireducens</name>
    <dbReference type="NCBI Taxonomy" id="660067"/>
    <lineage>
        <taxon>Bacteria</taxon>
        <taxon>Bacillati</taxon>
        <taxon>Actinomycetota</taxon>
        <taxon>Actinomycetes</taxon>
        <taxon>Micrococcales</taxon>
        <taxon>Microbacteriaceae</taxon>
        <taxon>Leucobacter</taxon>
    </lineage>
</organism>
<feature type="domain" description="YdhG-like" evidence="2">
    <location>
        <begin position="60"/>
        <end position="153"/>
    </location>
</feature>
<dbReference type="EMBL" id="QYAD01000001">
    <property type="protein sequence ID" value="MBL3689082.1"/>
    <property type="molecule type" value="Genomic_DNA"/>
</dbReference>
<gene>
    <name evidence="3" type="ORF">D3226_03795</name>
</gene>